<dbReference type="EnsemblPlants" id="ONIVA11G04010.1">
    <property type="protein sequence ID" value="ONIVA11G04010.1"/>
    <property type="gene ID" value="ONIVA11G04010"/>
</dbReference>
<dbReference type="HOGENOM" id="CLU_2254465_0_0_1"/>
<name>A0A0E0IYL1_ORYNI</name>
<protein>
    <submittedName>
        <fullName evidence="1">Uncharacterized protein</fullName>
    </submittedName>
</protein>
<accession>A0A0E0IYL1</accession>
<proteinExistence type="predicted"/>
<keyword evidence="2" id="KW-1185">Reference proteome</keyword>
<dbReference type="Gramene" id="ONIVA11G04010.1">
    <property type="protein sequence ID" value="ONIVA11G04010.1"/>
    <property type="gene ID" value="ONIVA11G04010"/>
</dbReference>
<dbReference type="OMA" id="RAYEKMQ"/>
<organism evidence="1">
    <name type="scientific">Oryza nivara</name>
    <name type="common">Indian wild rice</name>
    <name type="synonym">Oryza sativa f. spontanea</name>
    <dbReference type="NCBI Taxonomy" id="4536"/>
    <lineage>
        <taxon>Eukaryota</taxon>
        <taxon>Viridiplantae</taxon>
        <taxon>Streptophyta</taxon>
        <taxon>Embryophyta</taxon>
        <taxon>Tracheophyta</taxon>
        <taxon>Spermatophyta</taxon>
        <taxon>Magnoliopsida</taxon>
        <taxon>Liliopsida</taxon>
        <taxon>Poales</taxon>
        <taxon>Poaceae</taxon>
        <taxon>BOP clade</taxon>
        <taxon>Oryzoideae</taxon>
        <taxon>Oryzeae</taxon>
        <taxon>Oryzinae</taxon>
        <taxon>Oryza</taxon>
    </lineage>
</organism>
<dbReference type="Proteomes" id="UP000006591">
    <property type="component" value="Chromosome 11"/>
</dbReference>
<dbReference type="AlphaFoldDB" id="A0A0E0IYL1"/>
<reference evidence="1" key="2">
    <citation type="submission" date="2018-04" db="EMBL/GenBank/DDBJ databases">
        <title>OnivRS2 (Oryza nivara Reference Sequence Version 2).</title>
        <authorList>
            <person name="Zhang J."/>
            <person name="Kudrna D."/>
            <person name="Lee S."/>
            <person name="Talag J."/>
            <person name="Rajasekar S."/>
            <person name="Welchert J."/>
            <person name="Hsing Y.-I."/>
            <person name="Wing R.A."/>
        </authorList>
    </citation>
    <scope>NUCLEOTIDE SEQUENCE [LARGE SCALE GENOMIC DNA]</scope>
    <source>
        <strain evidence="1">SL10</strain>
    </source>
</reference>
<evidence type="ECO:0000313" key="1">
    <source>
        <dbReference type="EnsemblPlants" id="ONIVA11G04010.1"/>
    </source>
</evidence>
<dbReference type="PROSITE" id="PS51257">
    <property type="entry name" value="PROKAR_LIPOPROTEIN"/>
    <property type="match status" value="1"/>
</dbReference>
<reference evidence="1" key="1">
    <citation type="submission" date="2015-04" db="UniProtKB">
        <authorList>
            <consortium name="EnsemblPlants"/>
        </authorList>
    </citation>
    <scope>IDENTIFICATION</scope>
    <source>
        <strain evidence="1">SL10</strain>
    </source>
</reference>
<evidence type="ECO:0000313" key="2">
    <source>
        <dbReference type="Proteomes" id="UP000006591"/>
    </source>
</evidence>
<sequence>MPRGCEKASRLSLSLTCGRGTGSNCLAVAASCCGLRERVGPTGSRWVDTGAEACTSHKILVRAYEKMQHRADDDEDEGSAKRERERYRWPRHTVHLQRNGCFIF</sequence>